<protein>
    <submittedName>
        <fullName evidence="2">Uncharacterized protein</fullName>
    </submittedName>
</protein>
<reference evidence="2" key="1">
    <citation type="submission" date="2018-07" db="EMBL/GenBank/DDBJ databases">
        <authorList>
            <consortium name="GenomeTrakr network: Whole genome sequencing for foodborne pathogen traceback"/>
        </authorList>
    </citation>
    <scope>NUCLEOTIDE SEQUENCE</scope>
    <source>
        <strain evidence="2">CFSAN057187</strain>
    </source>
</reference>
<dbReference type="EMBL" id="AAGXST010000023">
    <property type="protein sequence ID" value="EBT1260813.1"/>
    <property type="molecule type" value="Genomic_DNA"/>
</dbReference>
<evidence type="ECO:0000313" key="2">
    <source>
        <dbReference type="EMBL" id="EBT1260813.1"/>
    </source>
</evidence>
<gene>
    <name evidence="2" type="ORF">CIT90_21810</name>
</gene>
<evidence type="ECO:0000256" key="1">
    <source>
        <dbReference type="SAM" id="MobiDB-lite"/>
    </source>
</evidence>
<name>A0A5V1IQR2_SALER</name>
<proteinExistence type="predicted"/>
<accession>A0A5V1IQR2</accession>
<dbReference type="AlphaFoldDB" id="A0A5V1IQR2"/>
<organism evidence="2">
    <name type="scientific">Salmonella enterica</name>
    <name type="common">Salmonella choleraesuis</name>
    <dbReference type="NCBI Taxonomy" id="28901"/>
    <lineage>
        <taxon>Bacteria</taxon>
        <taxon>Pseudomonadati</taxon>
        <taxon>Pseudomonadota</taxon>
        <taxon>Gammaproteobacteria</taxon>
        <taxon>Enterobacterales</taxon>
        <taxon>Enterobacteriaceae</taxon>
        <taxon>Salmonella</taxon>
    </lineage>
</organism>
<feature type="region of interest" description="Disordered" evidence="1">
    <location>
        <begin position="34"/>
        <end position="58"/>
    </location>
</feature>
<comment type="caution">
    <text evidence="2">The sequence shown here is derived from an EMBL/GenBank/DDBJ whole genome shotgun (WGS) entry which is preliminary data.</text>
</comment>
<sequence length="84" mass="9512">MTWSKGVSDNKNSDHKKILDIFSDNAFLSMMNERQGRESRARGSGLNQPFTHNGTRKDTFVSVPKSVSEIQGTTAMYARNKFRV</sequence>